<evidence type="ECO:0000313" key="1">
    <source>
        <dbReference type="EMBL" id="SEP61478.1"/>
    </source>
</evidence>
<gene>
    <name evidence="1" type="ORF">SAMN05421693_10247</name>
</gene>
<sequence>MRIKLSIIINHFAKTLFGINRAMSLLQQMKAAQLAGARYLYYKTPHAPHALHRETLANYFKNHPDHFAENIRYSFRDASQFVATFLAHHLEIGTNNAKLISDHEAVMICFNRESHHAICRKLKQLHAEECKYRFLCVQSLEEASSEHRKTVIRFLDSRLTAIN</sequence>
<proteinExistence type="predicted"/>
<dbReference type="Proteomes" id="UP000199496">
    <property type="component" value="Unassembled WGS sequence"/>
</dbReference>
<dbReference type="AlphaFoldDB" id="A0A1H8ZCL7"/>
<accession>A0A1H8ZCL7</accession>
<keyword evidence="2" id="KW-1185">Reference proteome</keyword>
<dbReference type="STRING" id="867345.SAMN05421693_10247"/>
<evidence type="ECO:0000313" key="2">
    <source>
        <dbReference type="Proteomes" id="UP000199496"/>
    </source>
</evidence>
<reference evidence="1 2" key="1">
    <citation type="submission" date="2016-10" db="EMBL/GenBank/DDBJ databases">
        <authorList>
            <person name="de Groot N.N."/>
        </authorList>
    </citation>
    <scope>NUCLEOTIDE SEQUENCE [LARGE SCALE GENOMIC DNA]</scope>
    <source>
        <strain evidence="1 2">B7-7</strain>
    </source>
</reference>
<dbReference type="EMBL" id="FOFO01000002">
    <property type="protein sequence ID" value="SEP61478.1"/>
    <property type="molecule type" value="Genomic_DNA"/>
</dbReference>
<organism evidence="1 2">
    <name type="scientific">Ectothiorhodospira magna</name>
    <dbReference type="NCBI Taxonomy" id="867345"/>
    <lineage>
        <taxon>Bacteria</taxon>
        <taxon>Pseudomonadati</taxon>
        <taxon>Pseudomonadota</taxon>
        <taxon>Gammaproteobacteria</taxon>
        <taxon>Chromatiales</taxon>
        <taxon>Ectothiorhodospiraceae</taxon>
        <taxon>Ectothiorhodospira</taxon>
    </lineage>
</organism>
<name>A0A1H8ZCL7_9GAMM</name>
<protein>
    <submittedName>
        <fullName evidence="1">Uncharacterized protein</fullName>
    </submittedName>
</protein>